<dbReference type="AlphaFoldDB" id="A0A0F8Z358"/>
<accession>A0A0F8Z358</accession>
<feature type="compositionally biased region" description="Basic and acidic residues" evidence="1">
    <location>
        <begin position="82"/>
        <end position="101"/>
    </location>
</feature>
<gene>
    <name evidence="2" type="ORF">LCGC14_2745540</name>
</gene>
<name>A0A0F8Z358_9ZZZZ</name>
<protein>
    <submittedName>
        <fullName evidence="2">Uncharacterized protein</fullName>
    </submittedName>
</protein>
<comment type="caution">
    <text evidence="2">The sequence shown here is derived from an EMBL/GenBank/DDBJ whole genome shotgun (WGS) entry which is preliminary data.</text>
</comment>
<evidence type="ECO:0000313" key="2">
    <source>
        <dbReference type="EMBL" id="KKK88202.1"/>
    </source>
</evidence>
<evidence type="ECO:0000256" key="1">
    <source>
        <dbReference type="SAM" id="MobiDB-lite"/>
    </source>
</evidence>
<feature type="region of interest" description="Disordered" evidence="1">
    <location>
        <begin position="80"/>
        <end position="107"/>
    </location>
</feature>
<reference evidence="2" key="1">
    <citation type="journal article" date="2015" name="Nature">
        <title>Complex archaea that bridge the gap between prokaryotes and eukaryotes.</title>
        <authorList>
            <person name="Spang A."/>
            <person name="Saw J.H."/>
            <person name="Jorgensen S.L."/>
            <person name="Zaremba-Niedzwiedzka K."/>
            <person name="Martijn J."/>
            <person name="Lind A.E."/>
            <person name="van Eijk R."/>
            <person name="Schleper C."/>
            <person name="Guy L."/>
            <person name="Ettema T.J."/>
        </authorList>
    </citation>
    <scope>NUCLEOTIDE SEQUENCE</scope>
</reference>
<dbReference type="EMBL" id="LAZR01050063">
    <property type="protein sequence ID" value="KKK88202.1"/>
    <property type="molecule type" value="Genomic_DNA"/>
</dbReference>
<organism evidence="2">
    <name type="scientific">marine sediment metagenome</name>
    <dbReference type="NCBI Taxonomy" id="412755"/>
    <lineage>
        <taxon>unclassified sequences</taxon>
        <taxon>metagenomes</taxon>
        <taxon>ecological metagenomes</taxon>
    </lineage>
</organism>
<proteinExistence type="predicted"/>
<sequence length="107" mass="12108">MFGAVDERVAVPSNTNQEDNMEYKEIKGRGYTIKKPVDGAFMEDSTAGEVVKLRKRVDELEKLDKVRDGSIKGIKMQLGRMTAKDNIKSEKDSKDSNKFPKEPNINE</sequence>
<feature type="region of interest" description="Disordered" evidence="1">
    <location>
        <begin position="1"/>
        <end position="23"/>
    </location>
</feature>